<dbReference type="PROSITE" id="PS00211">
    <property type="entry name" value="ABC_TRANSPORTER_1"/>
    <property type="match status" value="1"/>
</dbReference>
<evidence type="ECO:0000256" key="5">
    <source>
        <dbReference type="ARBA" id="ARBA00022989"/>
    </source>
</evidence>
<keyword evidence="11" id="KW-1185">Reference proteome</keyword>
<feature type="transmembrane region" description="Helical" evidence="8">
    <location>
        <begin position="554"/>
        <end position="577"/>
    </location>
</feature>
<organism evidence="10">
    <name type="scientific">Medioppia subpectinata</name>
    <dbReference type="NCBI Taxonomy" id="1979941"/>
    <lineage>
        <taxon>Eukaryota</taxon>
        <taxon>Metazoa</taxon>
        <taxon>Ecdysozoa</taxon>
        <taxon>Arthropoda</taxon>
        <taxon>Chelicerata</taxon>
        <taxon>Arachnida</taxon>
        <taxon>Acari</taxon>
        <taxon>Acariformes</taxon>
        <taxon>Sarcoptiformes</taxon>
        <taxon>Oribatida</taxon>
        <taxon>Brachypylina</taxon>
        <taxon>Oppioidea</taxon>
        <taxon>Oppiidae</taxon>
        <taxon>Medioppia</taxon>
    </lineage>
</organism>
<dbReference type="Proteomes" id="UP000759131">
    <property type="component" value="Unassembled WGS sequence"/>
</dbReference>
<evidence type="ECO:0000256" key="6">
    <source>
        <dbReference type="ARBA" id="ARBA00023136"/>
    </source>
</evidence>
<dbReference type="AlphaFoldDB" id="A0A7R9L061"/>
<evidence type="ECO:0000256" key="7">
    <source>
        <dbReference type="SAM" id="MobiDB-lite"/>
    </source>
</evidence>
<name>A0A7R9L061_9ACAR</name>
<keyword evidence="4 8" id="KW-0812">Transmembrane</keyword>
<evidence type="ECO:0000313" key="10">
    <source>
        <dbReference type="EMBL" id="CAD7632401.1"/>
    </source>
</evidence>
<feature type="transmembrane region" description="Helical" evidence="8">
    <location>
        <begin position="379"/>
        <end position="397"/>
    </location>
</feature>
<accession>A0A7R9L061</accession>
<evidence type="ECO:0000259" key="9">
    <source>
        <dbReference type="PROSITE" id="PS50893"/>
    </source>
</evidence>
<dbReference type="InterPro" id="IPR027417">
    <property type="entry name" value="P-loop_NTPase"/>
</dbReference>
<dbReference type="Gene3D" id="3.40.50.300">
    <property type="entry name" value="P-loop containing nucleotide triphosphate hydrolases"/>
    <property type="match status" value="1"/>
</dbReference>
<evidence type="ECO:0000313" key="11">
    <source>
        <dbReference type="Proteomes" id="UP000759131"/>
    </source>
</evidence>
<dbReference type="InterPro" id="IPR017871">
    <property type="entry name" value="ABC_transporter-like_CS"/>
</dbReference>
<gene>
    <name evidence="10" type="ORF">OSB1V03_LOCUS12804</name>
</gene>
<evidence type="ECO:0000256" key="2">
    <source>
        <dbReference type="ARBA" id="ARBA00005814"/>
    </source>
</evidence>
<feature type="transmembrane region" description="Helical" evidence="8">
    <location>
        <begin position="448"/>
        <end position="475"/>
    </location>
</feature>
<proteinExistence type="inferred from homology"/>
<dbReference type="Pfam" id="PF00005">
    <property type="entry name" value="ABC_tran"/>
    <property type="match status" value="1"/>
</dbReference>
<dbReference type="SUPFAM" id="SSF52540">
    <property type="entry name" value="P-loop containing nucleoside triphosphate hydrolases"/>
    <property type="match status" value="1"/>
</dbReference>
<dbReference type="PANTHER" id="PTHR48041">
    <property type="entry name" value="ABC TRANSPORTER G FAMILY MEMBER 28"/>
    <property type="match status" value="1"/>
</dbReference>
<dbReference type="GO" id="GO:0016887">
    <property type="term" value="F:ATP hydrolysis activity"/>
    <property type="evidence" value="ECO:0007669"/>
    <property type="project" value="InterPro"/>
</dbReference>
<comment type="subcellular location">
    <subcellularLocation>
        <location evidence="1">Membrane</location>
        <topology evidence="1">Multi-pass membrane protein</topology>
    </subcellularLocation>
</comment>
<feature type="transmembrane region" description="Helical" evidence="8">
    <location>
        <begin position="481"/>
        <end position="501"/>
    </location>
</feature>
<feature type="domain" description="ABC transporter" evidence="9">
    <location>
        <begin position="3"/>
        <end position="239"/>
    </location>
</feature>
<dbReference type="GO" id="GO:0016020">
    <property type="term" value="C:membrane"/>
    <property type="evidence" value="ECO:0007669"/>
    <property type="project" value="UniProtKB-SubCell"/>
</dbReference>
<sequence>MTLCASGYKNKVLIEFGLDFEPEHGSVTINSLNALMGPSGAGKTTLFKCLNGQNSLSLSINTKIYAINNRRVRSAFVKSDVWEHLLPGLTVRQTLLYASRLKNSSISIELNHNKIVTDLMSELAIGDTADIKVETCSGGEQKRIIIGCELTSHIKPNMLCIDEPTSGLDSNAAEMVINTLKVLTRKNGMTIIASIHQPNNDIFNMFDNIYVLANGGVCLYSGVPQHLRQHLTDNGIECHENQVPIEVLLKIASKLNGIEMCDTIDATLNNNHGINNVPIVLANLRPVFGSLSTSKRFSFNDIYYLMCRSLTHTFRCRRASVLVQMVTMVTIAATMRYIMSPDIIVPDGCLDIDFGADCTQSDAALRDEILIKHNIKYNILLLLSVALVVLIIMSATFGQDFCLFRSEQQNGWYSTGAYLWCRTIVDTIPVLLSLPLFCWIANLYNTYAYYWLTFVLNLLVIWCTQSVAQISAILYIDEPTLALVLALMAQSVVLMLGNNLIPVKELHYTLQALSQLSYSRLSFECIMIIIYGLGRCPGDQLSTVLYELGIDDGQFWPNIIRLCGVCVLLKIIAFVVAHRHRSVHPMVLKAYTGVELTDVVLFGVVLIDVRAVHVYTVIGYGAVSVDVHVTAVLVPRPAPPVTSDGPIGDVTAGPISALPTGSK</sequence>
<evidence type="ECO:0000256" key="3">
    <source>
        <dbReference type="ARBA" id="ARBA00022448"/>
    </source>
</evidence>
<comment type="similarity">
    <text evidence="2">Belongs to the ABC transporter superfamily. ABCG family. Eye pigment precursor importer (TC 3.A.1.204) subfamily.</text>
</comment>
<dbReference type="OrthoDB" id="10042850at2759"/>
<feature type="region of interest" description="Disordered" evidence="7">
    <location>
        <begin position="644"/>
        <end position="663"/>
    </location>
</feature>
<keyword evidence="5 8" id="KW-1133">Transmembrane helix</keyword>
<dbReference type="InterPro" id="IPR050352">
    <property type="entry name" value="ABCG_transporters"/>
</dbReference>
<dbReference type="EMBL" id="CAJPIZ010010922">
    <property type="protein sequence ID" value="CAG2112831.1"/>
    <property type="molecule type" value="Genomic_DNA"/>
</dbReference>
<keyword evidence="6 8" id="KW-0472">Membrane</keyword>
<keyword evidence="3" id="KW-0813">Transport</keyword>
<reference evidence="10" key="1">
    <citation type="submission" date="2020-11" db="EMBL/GenBank/DDBJ databases">
        <authorList>
            <person name="Tran Van P."/>
        </authorList>
    </citation>
    <scope>NUCLEOTIDE SEQUENCE</scope>
</reference>
<evidence type="ECO:0000256" key="8">
    <source>
        <dbReference type="SAM" id="Phobius"/>
    </source>
</evidence>
<dbReference type="GO" id="GO:0005524">
    <property type="term" value="F:ATP binding"/>
    <property type="evidence" value="ECO:0007669"/>
    <property type="project" value="InterPro"/>
</dbReference>
<feature type="transmembrane region" description="Helical" evidence="8">
    <location>
        <begin position="417"/>
        <end position="441"/>
    </location>
</feature>
<evidence type="ECO:0000256" key="4">
    <source>
        <dbReference type="ARBA" id="ARBA00022692"/>
    </source>
</evidence>
<dbReference type="InterPro" id="IPR003439">
    <property type="entry name" value="ABC_transporter-like_ATP-bd"/>
</dbReference>
<evidence type="ECO:0000256" key="1">
    <source>
        <dbReference type="ARBA" id="ARBA00004141"/>
    </source>
</evidence>
<dbReference type="PANTHER" id="PTHR48041:SF91">
    <property type="entry name" value="ABC TRANSPORTER G FAMILY MEMBER 28"/>
    <property type="match status" value="1"/>
</dbReference>
<dbReference type="PROSITE" id="PS50893">
    <property type="entry name" value="ABC_TRANSPORTER_2"/>
    <property type="match status" value="1"/>
</dbReference>
<dbReference type="GO" id="GO:0042626">
    <property type="term" value="F:ATPase-coupled transmembrane transporter activity"/>
    <property type="evidence" value="ECO:0007669"/>
    <property type="project" value="TreeGrafter"/>
</dbReference>
<feature type="transmembrane region" description="Helical" evidence="8">
    <location>
        <begin position="513"/>
        <end position="534"/>
    </location>
</feature>
<protein>
    <recommendedName>
        <fullName evidence="9">ABC transporter domain-containing protein</fullName>
    </recommendedName>
</protein>
<dbReference type="EMBL" id="OC865497">
    <property type="protein sequence ID" value="CAD7632401.1"/>
    <property type="molecule type" value="Genomic_DNA"/>
</dbReference>